<gene>
    <name evidence="2" type="ORF">F2P81_025116</name>
</gene>
<sequence>MWSSSWSVVLLVCGRPGLWLSWSVVLLLVCGLWSSSWSVAFLVCGPPGLWSSWSVVLLVCSLTSCSEDVLSLLLSLVCVWSTRAIECQISV</sequence>
<dbReference type="EMBL" id="VEVO01000025">
    <property type="protein sequence ID" value="KAF0022490.1"/>
    <property type="molecule type" value="Genomic_DNA"/>
</dbReference>
<name>A0A6A4RT01_SCOMX</name>
<proteinExistence type="predicted"/>
<accession>A0A6A4RT01</accession>
<evidence type="ECO:0000256" key="1">
    <source>
        <dbReference type="SAM" id="Phobius"/>
    </source>
</evidence>
<evidence type="ECO:0000313" key="3">
    <source>
        <dbReference type="Proteomes" id="UP000438429"/>
    </source>
</evidence>
<dbReference type="Proteomes" id="UP000438429">
    <property type="component" value="Unassembled WGS sequence"/>
</dbReference>
<feature type="transmembrane region" description="Helical" evidence="1">
    <location>
        <begin position="20"/>
        <end position="43"/>
    </location>
</feature>
<reference evidence="2 3" key="1">
    <citation type="submission" date="2019-06" db="EMBL/GenBank/DDBJ databases">
        <title>Draft genomes of female and male turbot (Scophthalmus maximus).</title>
        <authorList>
            <person name="Xu H."/>
            <person name="Xu X.-W."/>
            <person name="Shao C."/>
            <person name="Chen S."/>
        </authorList>
    </citation>
    <scope>NUCLEOTIDE SEQUENCE [LARGE SCALE GENOMIC DNA]</scope>
    <source>
        <strain evidence="2">Ysfricsl-2016a</strain>
        <tissue evidence="2">Blood</tissue>
    </source>
</reference>
<comment type="caution">
    <text evidence="2">The sequence shown here is derived from an EMBL/GenBank/DDBJ whole genome shotgun (WGS) entry which is preliminary data.</text>
</comment>
<organism evidence="2 3">
    <name type="scientific">Scophthalmus maximus</name>
    <name type="common">Turbot</name>
    <name type="synonym">Psetta maxima</name>
    <dbReference type="NCBI Taxonomy" id="52904"/>
    <lineage>
        <taxon>Eukaryota</taxon>
        <taxon>Metazoa</taxon>
        <taxon>Chordata</taxon>
        <taxon>Craniata</taxon>
        <taxon>Vertebrata</taxon>
        <taxon>Euteleostomi</taxon>
        <taxon>Actinopterygii</taxon>
        <taxon>Neopterygii</taxon>
        <taxon>Teleostei</taxon>
        <taxon>Neoteleostei</taxon>
        <taxon>Acanthomorphata</taxon>
        <taxon>Carangaria</taxon>
        <taxon>Pleuronectiformes</taxon>
        <taxon>Pleuronectoidei</taxon>
        <taxon>Scophthalmidae</taxon>
        <taxon>Scophthalmus</taxon>
    </lineage>
</organism>
<dbReference type="AlphaFoldDB" id="A0A6A4RT01"/>
<evidence type="ECO:0000313" key="2">
    <source>
        <dbReference type="EMBL" id="KAF0022490.1"/>
    </source>
</evidence>
<keyword evidence="1" id="KW-0812">Transmembrane</keyword>
<protein>
    <submittedName>
        <fullName evidence="2">Uncharacterized protein</fullName>
    </submittedName>
</protein>
<keyword evidence="1" id="KW-0472">Membrane</keyword>
<keyword evidence="1" id="KW-1133">Transmembrane helix</keyword>